<name>A0A0A9HM92_ARUDO</name>
<feature type="transmembrane region" description="Helical" evidence="1">
    <location>
        <begin position="6"/>
        <end position="27"/>
    </location>
</feature>
<keyword evidence="1" id="KW-0472">Membrane</keyword>
<protein>
    <submittedName>
        <fullName evidence="2">Uncharacterized protein</fullName>
    </submittedName>
</protein>
<reference evidence="2" key="2">
    <citation type="journal article" date="2015" name="Data Brief">
        <title>Shoot transcriptome of the giant reed, Arundo donax.</title>
        <authorList>
            <person name="Barrero R.A."/>
            <person name="Guerrero F.D."/>
            <person name="Moolhuijzen P."/>
            <person name="Goolsby J.A."/>
            <person name="Tidwell J."/>
            <person name="Bellgard S.E."/>
            <person name="Bellgard M.I."/>
        </authorList>
    </citation>
    <scope>NUCLEOTIDE SEQUENCE</scope>
    <source>
        <tissue evidence="2">Shoot tissue taken approximately 20 cm above the soil surface</tissue>
    </source>
</reference>
<evidence type="ECO:0000256" key="1">
    <source>
        <dbReference type="SAM" id="Phobius"/>
    </source>
</evidence>
<dbReference type="AlphaFoldDB" id="A0A0A9HM92"/>
<dbReference type="EMBL" id="GBRH01160034">
    <property type="protein sequence ID" value="JAE37862.1"/>
    <property type="molecule type" value="Transcribed_RNA"/>
</dbReference>
<organism evidence="2">
    <name type="scientific">Arundo donax</name>
    <name type="common">Giant reed</name>
    <name type="synonym">Donax arundinaceus</name>
    <dbReference type="NCBI Taxonomy" id="35708"/>
    <lineage>
        <taxon>Eukaryota</taxon>
        <taxon>Viridiplantae</taxon>
        <taxon>Streptophyta</taxon>
        <taxon>Embryophyta</taxon>
        <taxon>Tracheophyta</taxon>
        <taxon>Spermatophyta</taxon>
        <taxon>Magnoliopsida</taxon>
        <taxon>Liliopsida</taxon>
        <taxon>Poales</taxon>
        <taxon>Poaceae</taxon>
        <taxon>PACMAD clade</taxon>
        <taxon>Arundinoideae</taxon>
        <taxon>Arundineae</taxon>
        <taxon>Arundo</taxon>
    </lineage>
</organism>
<accession>A0A0A9HM92</accession>
<sequence length="31" mass="3664">MHGDKTAFCICIRLCYLFILVNLIPCFQRKC</sequence>
<evidence type="ECO:0000313" key="2">
    <source>
        <dbReference type="EMBL" id="JAE37862.1"/>
    </source>
</evidence>
<reference evidence="2" key="1">
    <citation type="submission" date="2014-09" db="EMBL/GenBank/DDBJ databases">
        <authorList>
            <person name="Magalhaes I.L.F."/>
            <person name="Oliveira U."/>
            <person name="Santos F.R."/>
            <person name="Vidigal T.H.D.A."/>
            <person name="Brescovit A.D."/>
            <person name="Santos A.J."/>
        </authorList>
    </citation>
    <scope>NUCLEOTIDE SEQUENCE</scope>
    <source>
        <tissue evidence="2">Shoot tissue taken approximately 20 cm above the soil surface</tissue>
    </source>
</reference>
<keyword evidence="1" id="KW-0812">Transmembrane</keyword>
<proteinExistence type="predicted"/>
<keyword evidence="1" id="KW-1133">Transmembrane helix</keyword>